<reference evidence="2" key="2">
    <citation type="journal article" date="2015" name="J. Proteomics">
        <title>Sexual differences in the sialomes of the zebra tick, Rhipicephalus pulchellus.</title>
        <authorList>
            <person name="Tan A.W."/>
            <person name="Francischetti I.M."/>
            <person name="Slovak M."/>
            <person name="Kini R.M."/>
            <person name="Ribeiro J.M."/>
        </authorList>
    </citation>
    <scope>NUCLEOTIDE SEQUENCE</scope>
    <source>
        <tissue evidence="2">Salivary gland</tissue>
    </source>
</reference>
<protein>
    <submittedName>
        <fullName evidence="2">Putative group vii salivary lipocalin</fullName>
    </submittedName>
</protein>
<reference evidence="2" key="1">
    <citation type="submission" date="2012-11" db="EMBL/GenBank/DDBJ databases">
        <authorList>
            <person name="Lucero-Rivera Y.E."/>
            <person name="Tovar-Ramirez D."/>
        </authorList>
    </citation>
    <scope>NUCLEOTIDE SEQUENCE</scope>
    <source>
        <tissue evidence="2">Salivary gland</tissue>
    </source>
</reference>
<organism evidence="2">
    <name type="scientific">Rhipicephalus pulchellus</name>
    <name type="common">Yellow backed tick</name>
    <name type="synonym">Dermacentor pulchellus</name>
    <dbReference type="NCBI Taxonomy" id="72859"/>
    <lineage>
        <taxon>Eukaryota</taxon>
        <taxon>Metazoa</taxon>
        <taxon>Ecdysozoa</taxon>
        <taxon>Arthropoda</taxon>
        <taxon>Chelicerata</taxon>
        <taxon>Arachnida</taxon>
        <taxon>Acari</taxon>
        <taxon>Parasitiformes</taxon>
        <taxon>Ixodida</taxon>
        <taxon>Ixodoidea</taxon>
        <taxon>Ixodidae</taxon>
        <taxon>Rhipicephalinae</taxon>
        <taxon>Rhipicephalus</taxon>
        <taxon>Rhipicephalus</taxon>
    </lineage>
</organism>
<sequence>MKKDMTKVMGCNVSLLVVLLCWLPPVHMYGDCPRNLKVRCRENGLSPEDTCPGVSVSCEKGQEVCACPHMRYRSSKGFQCVNYQDCVEKKFDTLVLLKEQVDLYLVGTNNEVLDKKPYRCMTSKYVSSSSTQVNRDLVFQQRVKNPLEERSDKPQAYSVDGTKWRPRVIKLVFWVQDGNNRIIHMINERSYENEKVESEAFHVLHATEKCIIIAAGPADTGKFLCTMWVKKDDVEFPPFDCEFIFKQHCDNPGFVREIDPACESSSA</sequence>
<feature type="signal peptide" evidence="1">
    <location>
        <begin position="1"/>
        <end position="28"/>
    </location>
</feature>
<evidence type="ECO:0000256" key="1">
    <source>
        <dbReference type="SAM" id="SignalP"/>
    </source>
</evidence>
<name>L7M893_RHIPC</name>
<evidence type="ECO:0000313" key="2">
    <source>
        <dbReference type="EMBL" id="JAA60516.1"/>
    </source>
</evidence>
<keyword evidence="1" id="KW-0732">Signal</keyword>
<dbReference type="EMBL" id="GACK01004518">
    <property type="protein sequence ID" value="JAA60516.1"/>
    <property type="molecule type" value="mRNA"/>
</dbReference>
<dbReference type="Gene3D" id="2.40.128.20">
    <property type="match status" value="1"/>
</dbReference>
<accession>L7M893</accession>
<dbReference type="AlphaFoldDB" id="L7M893"/>
<feature type="chain" id="PRO_5003981392" evidence="1">
    <location>
        <begin position="29"/>
        <end position="267"/>
    </location>
</feature>
<dbReference type="InterPro" id="IPR012674">
    <property type="entry name" value="Calycin"/>
</dbReference>
<proteinExistence type="evidence at transcript level"/>